<dbReference type="InterPro" id="IPR015943">
    <property type="entry name" value="WD40/YVTN_repeat-like_dom_sf"/>
</dbReference>
<evidence type="ECO:0000256" key="1">
    <source>
        <dbReference type="ARBA" id="ARBA00005564"/>
    </source>
</evidence>
<dbReference type="GO" id="GO:0006006">
    <property type="term" value="P:glucose metabolic process"/>
    <property type="evidence" value="ECO:0007669"/>
    <property type="project" value="UniProtKB-KW"/>
</dbReference>
<dbReference type="Proteomes" id="UP000642809">
    <property type="component" value="Unassembled WGS sequence"/>
</dbReference>
<dbReference type="GO" id="GO:0017057">
    <property type="term" value="F:6-phosphogluconolactonase activity"/>
    <property type="evidence" value="ECO:0007669"/>
    <property type="project" value="TreeGrafter"/>
</dbReference>
<evidence type="ECO:0000313" key="4">
    <source>
        <dbReference type="EMBL" id="GHB29068.1"/>
    </source>
</evidence>
<dbReference type="InterPro" id="IPR011048">
    <property type="entry name" value="Haem_d1_sf"/>
</dbReference>
<evidence type="ECO:0000256" key="2">
    <source>
        <dbReference type="ARBA" id="ARBA00022526"/>
    </source>
</evidence>
<reference evidence="4" key="1">
    <citation type="journal article" date="2014" name="Int. J. Syst. Evol. Microbiol.">
        <title>Complete genome sequence of Corynebacterium casei LMG S-19264T (=DSM 44701T), isolated from a smear-ripened cheese.</title>
        <authorList>
            <consortium name="US DOE Joint Genome Institute (JGI-PGF)"/>
            <person name="Walter F."/>
            <person name="Albersmeier A."/>
            <person name="Kalinowski J."/>
            <person name="Ruckert C."/>
        </authorList>
    </citation>
    <scope>NUCLEOTIDE SEQUENCE</scope>
    <source>
        <strain evidence="4">KCTC 23224</strain>
    </source>
</reference>
<name>A0A8J3G4M4_9BACT</name>
<reference evidence="4" key="2">
    <citation type="submission" date="2020-09" db="EMBL/GenBank/DDBJ databases">
        <authorList>
            <person name="Sun Q."/>
            <person name="Kim S."/>
        </authorList>
    </citation>
    <scope>NUCLEOTIDE SEQUENCE</scope>
    <source>
        <strain evidence="4">KCTC 23224</strain>
    </source>
</reference>
<accession>A0A8J3G4M4</accession>
<feature type="chain" id="PRO_5035218934" evidence="3">
    <location>
        <begin position="23"/>
        <end position="379"/>
    </location>
</feature>
<comment type="similarity">
    <text evidence="1">Belongs to the cycloisomerase 2 family.</text>
</comment>
<dbReference type="InterPro" id="IPR019405">
    <property type="entry name" value="Lactonase_7-beta_prop"/>
</dbReference>
<sequence length="379" mass="41867">MKQRIKYIIISVLIFSSLSSCDETPQEGTLKPTYSFLVGSYTDGIEHGIGVLSFNFEEGVLGMNPLKVGVENPSFVIANRAQDLVFAVEETNEGKIKSYAFDRATNTLTLIDEQPTFGAHPCYIALSPDEHIVVVGNYSGGNFSVYKVDEGKLTHVQTVQHEGSSINSARQNQSHVHSVVFHPEGKYLLVGDLGTDKVFVYNYRPDYAVPFQPFSQPHFEVEAGVGPRHLIVHPSGRFVYLVHELSAEIGVYKFQNGRLSHIDSYPLTASTYVGAISAAEVRISPENNFLYVSNRGDANELSSFQIQEDGTLALVERISTGGITPRNFTLTKDGNYLLVAHQDSGDIQVFERNNKTGKLTKTTMEIKVNSPVYLFSLDG</sequence>
<protein>
    <submittedName>
        <fullName evidence="4">3-carboxymuconate cyclase</fullName>
    </submittedName>
</protein>
<proteinExistence type="inferred from homology"/>
<dbReference type="SUPFAM" id="SSF51004">
    <property type="entry name" value="C-terminal (heme d1) domain of cytochrome cd1-nitrite reductase"/>
    <property type="match status" value="1"/>
</dbReference>
<organism evidence="4 5">
    <name type="scientific">Mongoliitalea lutea</name>
    <dbReference type="NCBI Taxonomy" id="849756"/>
    <lineage>
        <taxon>Bacteria</taxon>
        <taxon>Pseudomonadati</taxon>
        <taxon>Bacteroidota</taxon>
        <taxon>Cytophagia</taxon>
        <taxon>Cytophagales</taxon>
        <taxon>Cyclobacteriaceae</taxon>
        <taxon>Mongoliitalea</taxon>
    </lineage>
</organism>
<evidence type="ECO:0000313" key="5">
    <source>
        <dbReference type="Proteomes" id="UP000642809"/>
    </source>
</evidence>
<dbReference type="PANTHER" id="PTHR30344:SF1">
    <property type="entry name" value="6-PHOSPHOGLUCONOLACTONASE"/>
    <property type="match status" value="1"/>
</dbReference>
<dbReference type="InterPro" id="IPR050282">
    <property type="entry name" value="Cycloisomerase_2"/>
</dbReference>
<evidence type="ECO:0000256" key="3">
    <source>
        <dbReference type="SAM" id="SignalP"/>
    </source>
</evidence>
<dbReference type="PROSITE" id="PS51257">
    <property type="entry name" value="PROKAR_LIPOPROTEIN"/>
    <property type="match status" value="1"/>
</dbReference>
<gene>
    <name evidence="4" type="ORF">GCM10008106_07370</name>
</gene>
<dbReference type="Pfam" id="PF10282">
    <property type="entry name" value="Lactonase"/>
    <property type="match status" value="1"/>
</dbReference>
<keyword evidence="2" id="KW-0119">Carbohydrate metabolism</keyword>
<dbReference type="Gene3D" id="2.130.10.10">
    <property type="entry name" value="YVTN repeat-like/Quinoprotein amine dehydrogenase"/>
    <property type="match status" value="1"/>
</dbReference>
<dbReference type="EMBL" id="BMYF01000003">
    <property type="protein sequence ID" value="GHB29068.1"/>
    <property type="molecule type" value="Genomic_DNA"/>
</dbReference>
<feature type="signal peptide" evidence="3">
    <location>
        <begin position="1"/>
        <end position="22"/>
    </location>
</feature>
<dbReference type="PANTHER" id="PTHR30344">
    <property type="entry name" value="6-PHOSPHOGLUCONOLACTONASE-RELATED"/>
    <property type="match status" value="1"/>
</dbReference>
<keyword evidence="3" id="KW-0732">Signal</keyword>
<keyword evidence="2" id="KW-0313">Glucose metabolism</keyword>
<dbReference type="AlphaFoldDB" id="A0A8J3G4M4"/>
<comment type="caution">
    <text evidence="4">The sequence shown here is derived from an EMBL/GenBank/DDBJ whole genome shotgun (WGS) entry which is preliminary data.</text>
</comment>
<dbReference type="RefSeq" id="WP_189579106.1">
    <property type="nucleotide sequence ID" value="NZ_BMYF01000003.1"/>
</dbReference>
<keyword evidence="5" id="KW-1185">Reference proteome</keyword>